<dbReference type="RefSeq" id="WP_052221558.1">
    <property type="nucleotide sequence ID" value="NZ_LHUR01000022.1"/>
</dbReference>
<dbReference type="SUPFAM" id="SSF46689">
    <property type="entry name" value="Homeodomain-like"/>
    <property type="match status" value="1"/>
</dbReference>
<dbReference type="PROSITE" id="PS00675">
    <property type="entry name" value="SIGMA54_INTERACT_1"/>
    <property type="match status" value="1"/>
</dbReference>
<dbReference type="InterPro" id="IPR035965">
    <property type="entry name" value="PAS-like_dom_sf"/>
</dbReference>
<dbReference type="InterPro" id="IPR058031">
    <property type="entry name" value="AAA_lid_NorR"/>
</dbReference>
<dbReference type="GO" id="GO:0005524">
    <property type="term" value="F:ATP binding"/>
    <property type="evidence" value="ECO:0007669"/>
    <property type="project" value="UniProtKB-KW"/>
</dbReference>
<keyword evidence="2" id="KW-0067">ATP-binding</keyword>
<protein>
    <submittedName>
        <fullName evidence="7">Transcriptional regulatory protein ZraR</fullName>
    </submittedName>
</protein>
<dbReference type="SMART" id="SM00382">
    <property type="entry name" value="AAA"/>
    <property type="match status" value="1"/>
</dbReference>
<dbReference type="Gene3D" id="1.10.10.60">
    <property type="entry name" value="Homeodomain-like"/>
    <property type="match status" value="1"/>
</dbReference>
<evidence type="ECO:0000256" key="1">
    <source>
        <dbReference type="ARBA" id="ARBA00022741"/>
    </source>
</evidence>
<dbReference type="InterPro" id="IPR025662">
    <property type="entry name" value="Sigma_54_int_dom_ATP-bd_1"/>
</dbReference>
<proteinExistence type="predicted"/>
<dbReference type="PROSITE" id="PS00688">
    <property type="entry name" value="SIGMA54_INTERACT_3"/>
    <property type="match status" value="1"/>
</dbReference>
<name>A0A0L6ZAE2_9CLOT</name>
<dbReference type="InterPro" id="IPR025943">
    <property type="entry name" value="Sigma_54_int_dom_ATP-bd_2"/>
</dbReference>
<dbReference type="PANTHER" id="PTHR32071">
    <property type="entry name" value="TRANSCRIPTIONAL REGULATORY PROTEIN"/>
    <property type="match status" value="1"/>
</dbReference>
<dbReference type="CDD" id="cd00130">
    <property type="entry name" value="PAS"/>
    <property type="match status" value="1"/>
</dbReference>
<dbReference type="Pfam" id="PF00158">
    <property type="entry name" value="Sigma54_activat"/>
    <property type="match status" value="1"/>
</dbReference>
<keyword evidence="5" id="KW-0804">Transcription</keyword>
<dbReference type="GO" id="GO:0043565">
    <property type="term" value="F:sequence-specific DNA binding"/>
    <property type="evidence" value="ECO:0007669"/>
    <property type="project" value="InterPro"/>
</dbReference>
<evidence type="ECO:0000256" key="5">
    <source>
        <dbReference type="ARBA" id="ARBA00023163"/>
    </source>
</evidence>
<keyword evidence="8" id="KW-1185">Reference proteome</keyword>
<gene>
    <name evidence="7" type="primary">zraR_5</name>
    <name evidence="7" type="ORF">CLHOM_20270</name>
</gene>
<dbReference type="PATRIC" id="fig|1121318.3.peg.2048"/>
<evidence type="ECO:0000256" key="2">
    <source>
        <dbReference type="ARBA" id="ARBA00022840"/>
    </source>
</evidence>
<dbReference type="PROSITE" id="PS50045">
    <property type="entry name" value="SIGMA54_INTERACT_4"/>
    <property type="match status" value="1"/>
</dbReference>
<evidence type="ECO:0000256" key="3">
    <source>
        <dbReference type="ARBA" id="ARBA00023015"/>
    </source>
</evidence>
<dbReference type="PRINTS" id="PR01590">
    <property type="entry name" value="HTHFIS"/>
</dbReference>
<dbReference type="SUPFAM" id="SSF55785">
    <property type="entry name" value="PYP-like sensor domain (PAS domain)"/>
    <property type="match status" value="1"/>
</dbReference>
<dbReference type="EMBL" id="LHUR01000022">
    <property type="protein sequence ID" value="KOA19937.1"/>
    <property type="molecule type" value="Genomic_DNA"/>
</dbReference>
<feature type="domain" description="Sigma-54 factor interaction" evidence="6">
    <location>
        <begin position="152"/>
        <end position="381"/>
    </location>
</feature>
<evidence type="ECO:0000313" key="8">
    <source>
        <dbReference type="Proteomes" id="UP000037043"/>
    </source>
</evidence>
<keyword evidence="3" id="KW-0805">Transcription regulation</keyword>
<dbReference type="Gene3D" id="3.30.450.20">
    <property type="entry name" value="PAS domain"/>
    <property type="match status" value="1"/>
</dbReference>
<dbReference type="GO" id="GO:0006355">
    <property type="term" value="P:regulation of DNA-templated transcription"/>
    <property type="evidence" value="ECO:0007669"/>
    <property type="project" value="InterPro"/>
</dbReference>
<dbReference type="STRING" id="36844.SAMN04488501_12123"/>
<dbReference type="PANTHER" id="PTHR32071:SF57">
    <property type="entry name" value="C4-DICARBOXYLATE TRANSPORT TRANSCRIPTIONAL REGULATORY PROTEIN DCTD"/>
    <property type="match status" value="1"/>
</dbReference>
<dbReference type="CDD" id="cd00009">
    <property type="entry name" value="AAA"/>
    <property type="match status" value="1"/>
</dbReference>
<evidence type="ECO:0000259" key="6">
    <source>
        <dbReference type="PROSITE" id="PS50045"/>
    </source>
</evidence>
<dbReference type="PROSITE" id="PS00676">
    <property type="entry name" value="SIGMA54_INTERACT_2"/>
    <property type="match status" value="1"/>
</dbReference>
<dbReference type="InterPro" id="IPR000014">
    <property type="entry name" value="PAS"/>
</dbReference>
<accession>A0A0L6ZAE2</accession>
<reference evidence="8" key="1">
    <citation type="submission" date="2015-08" db="EMBL/GenBank/DDBJ databases">
        <title>Genome sequence of the strict anaerobe Clostridium homopropionicum LuHBu1 (DSM 5847T).</title>
        <authorList>
            <person name="Poehlein A."/>
            <person name="Beck M."/>
            <person name="Schiel-Bengelsdorf B."/>
            <person name="Bengelsdorf F.R."/>
            <person name="Daniel R."/>
            <person name="Duerre P."/>
        </authorList>
    </citation>
    <scope>NUCLEOTIDE SEQUENCE [LARGE SCALE GENOMIC DNA]</scope>
    <source>
        <strain evidence="8">DSM 5847</strain>
    </source>
</reference>
<comment type="caution">
    <text evidence="7">The sequence shown here is derived from an EMBL/GenBank/DDBJ whole genome shotgun (WGS) entry which is preliminary data.</text>
</comment>
<dbReference type="SUPFAM" id="SSF52540">
    <property type="entry name" value="P-loop containing nucleoside triphosphate hydrolases"/>
    <property type="match status" value="1"/>
</dbReference>
<dbReference type="InterPro" id="IPR002197">
    <property type="entry name" value="HTH_Fis"/>
</dbReference>
<dbReference type="FunFam" id="3.40.50.300:FF:000006">
    <property type="entry name" value="DNA-binding transcriptional regulator NtrC"/>
    <property type="match status" value="1"/>
</dbReference>
<keyword evidence="4" id="KW-0238">DNA-binding</keyword>
<dbReference type="Proteomes" id="UP000037043">
    <property type="component" value="Unassembled WGS sequence"/>
</dbReference>
<sequence length="470" mass="52555">MQEQTSKSNIDKLLTSIPPSIFNKLPLPINFVDENCRVIVMNQAFLDYIGSSIKDVVGKHLSEVDPSVRLPLVLKTGIPELGRKHKFHNGKEALVDRIPLIDEGKVMGGVGIILLDDLTNRELRNSIITTINPSIPENVLETFRPKYNFDDILSQSPIGKKCKSQAKSFAVTDLPVLITGESGVGKELFAHSIHDFSNRHNKPFVSVNCAAIPEQLIESELFGYEGGSFTGANKGGKPGKFELANGGTIFLDEIGDLPLSMQVKLLRALQENQIEKIGSNKMINTDVRIIAATNCNLEEKVAKKEFRADLYYRLNVLNLHVPTLKERSADIAILIDHFITSFYQRCGIIKTFPQEIIDILVQYDWPGNIRELRNIVERLAVVSPGEEISKDALPNYILETSYKSTAKLYTSSLTLKSSLNNILEEVETQIIKDTLRSCNFNKSQAADILGIPRMTLYRKLKKIESEEVSE</sequence>
<dbReference type="InterPro" id="IPR002078">
    <property type="entry name" value="Sigma_54_int"/>
</dbReference>
<dbReference type="Gene3D" id="3.40.50.300">
    <property type="entry name" value="P-loop containing nucleotide triphosphate hydrolases"/>
    <property type="match status" value="1"/>
</dbReference>
<dbReference type="InterPro" id="IPR027417">
    <property type="entry name" value="P-loop_NTPase"/>
</dbReference>
<dbReference type="InterPro" id="IPR003593">
    <property type="entry name" value="AAA+_ATPase"/>
</dbReference>
<dbReference type="Pfam" id="PF25601">
    <property type="entry name" value="AAA_lid_14"/>
    <property type="match status" value="1"/>
</dbReference>
<dbReference type="Pfam" id="PF02954">
    <property type="entry name" value="HTH_8"/>
    <property type="match status" value="1"/>
</dbReference>
<dbReference type="InterPro" id="IPR009057">
    <property type="entry name" value="Homeodomain-like_sf"/>
</dbReference>
<dbReference type="AlphaFoldDB" id="A0A0L6ZAE2"/>
<evidence type="ECO:0000313" key="7">
    <source>
        <dbReference type="EMBL" id="KOA19937.1"/>
    </source>
</evidence>
<dbReference type="InterPro" id="IPR025944">
    <property type="entry name" value="Sigma_54_int_dom_CS"/>
</dbReference>
<keyword evidence="1" id="KW-0547">Nucleotide-binding</keyword>
<organism evidence="7 8">
    <name type="scientific">Clostridium homopropionicum DSM 5847</name>
    <dbReference type="NCBI Taxonomy" id="1121318"/>
    <lineage>
        <taxon>Bacteria</taxon>
        <taxon>Bacillati</taxon>
        <taxon>Bacillota</taxon>
        <taxon>Clostridia</taxon>
        <taxon>Eubacteriales</taxon>
        <taxon>Clostridiaceae</taxon>
        <taxon>Clostridium</taxon>
    </lineage>
</organism>
<evidence type="ECO:0000256" key="4">
    <source>
        <dbReference type="ARBA" id="ARBA00023125"/>
    </source>
</evidence>
<dbReference type="Gene3D" id="1.10.8.60">
    <property type="match status" value="1"/>
</dbReference>